<comment type="caution">
    <text evidence="8">The sequence shown here is derived from an EMBL/GenBank/DDBJ whole genome shotgun (WGS) entry which is preliminary data.</text>
</comment>
<dbReference type="Pfam" id="PF00225">
    <property type="entry name" value="Kinesin"/>
    <property type="match status" value="1"/>
</dbReference>
<keyword evidence="1 5" id="KW-0547">Nucleotide-binding</keyword>
<evidence type="ECO:0000256" key="6">
    <source>
        <dbReference type="SAM" id="Coils"/>
    </source>
</evidence>
<dbReference type="OrthoDB" id="303838at2759"/>
<dbReference type="InterPro" id="IPR036961">
    <property type="entry name" value="Kinesin_motor_dom_sf"/>
</dbReference>
<protein>
    <recommendedName>
        <fullName evidence="7">Kinesin motor domain-containing protein</fullName>
    </recommendedName>
</protein>
<gene>
    <name evidence="8" type="ORF">SteCoe_26413</name>
</gene>
<keyword evidence="4 5" id="KW-0505">Motor protein</keyword>
<keyword evidence="2 5" id="KW-0067">ATP-binding</keyword>
<dbReference type="GO" id="GO:0003777">
    <property type="term" value="F:microtubule motor activity"/>
    <property type="evidence" value="ECO:0007669"/>
    <property type="project" value="InterPro"/>
</dbReference>
<dbReference type="InterPro" id="IPR008984">
    <property type="entry name" value="SMAD_FHA_dom_sf"/>
</dbReference>
<dbReference type="Gene3D" id="2.60.200.20">
    <property type="match status" value="1"/>
</dbReference>
<dbReference type="GO" id="GO:0005524">
    <property type="term" value="F:ATP binding"/>
    <property type="evidence" value="ECO:0007669"/>
    <property type="project" value="UniProtKB-UniRule"/>
</dbReference>
<comment type="similarity">
    <text evidence="5">Belongs to the TRAFAC class myosin-kinesin ATPase superfamily. Kinesin family.</text>
</comment>
<feature type="binding site" evidence="5">
    <location>
        <begin position="106"/>
        <end position="113"/>
    </location>
    <ligand>
        <name>ATP</name>
        <dbReference type="ChEBI" id="CHEBI:30616"/>
    </ligand>
</feature>
<reference evidence="8 9" key="1">
    <citation type="submission" date="2016-11" db="EMBL/GenBank/DDBJ databases">
        <title>The macronuclear genome of Stentor coeruleus: a giant cell with tiny introns.</title>
        <authorList>
            <person name="Slabodnick M."/>
            <person name="Ruby J.G."/>
            <person name="Reiff S.B."/>
            <person name="Swart E.C."/>
            <person name="Gosai S."/>
            <person name="Prabakaran S."/>
            <person name="Witkowska E."/>
            <person name="Larue G.E."/>
            <person name="Fisher S."/>
            <person name="Freeman R.M."/>
            <person name="Gunawardena J."/>
            <person name="Chu W."/>
            <person name="Stover N.A."/>
            <person name="Gregory B.D."/>
            <person name="Nowacki M."/>
            <person name="Derisi J."/>
            <person name="Roy S.W."/>
            <person name="Marshall W.F."/>
            <person name="Sood P."/>
        </authorList>
    </citation>
    <scope>NUCLEOTIDE SEQUENCE [LARGE SCALE GENOMIC DNA]</scope>
    <source>
        <strain evidence="8">WM001</strain>
    </source>
</reference>
<dbReference type="SMART" id="SM00129">
    <property type="entry name" value="KISc"/>
    <property type="match status" value="1"/>
</dbReference>
<proteinExistence type="inferred from homology"/>
<evidence type="ECO:0000256" key="4">
    <source>
        <dbReference type="ARBA" id="ARBA00023175"/>
    </source>
</evidence>
<evidence type="ECO:0000256" key="5">
    <source>
        <dbReference type="PROSITE-ProRule" id="PRU00283"/>
    </source>
</evidence>
<dbReference type="AlphaFoldDB" id="A0A1R2BD53"/>
<feature type="domain" description="Kinesin motor" evidence="7">
    <location>
        <begin position="5"/>
        <end position="356"/>
    </location>
</feature>
<dbReference type="GO" id="GO:0007018">
    <property type="term" value="P:microtubule-based movement"/>
    <property type="evidence" value="ECO:0007669"/>
    <property type="project" value="InterPro"/>
</dbReference>
<keyword evidence="9" id="KW-1185">Reference proteome</keyword>
<name>A0A1R2BD53_9CILI</name>
<dbReference type="InterPro" id="IPR000253">
    <property type="entry name" value="FHA_dom"/>
</dbReference>
<dbReference type="PROSITE" id="PS50067">
    <property type="entry name" value="KINESIN_MOTOR_2"/>
    <property type="match status" value="1"/>
</dbReference>
<dbReference type="PRINTS" id="PR00380">
    <property type="entry name" value="KINESINHEAVY"/>
</dbReference>
<evidence type="ECO:0000256" key="2">
    <source>
        <dbReference type="ARBA" id="ARBA00022840"/>
    </source>
</evidence>
<dbReference type="PANTHER" id="PTHR47117">
    <property type="entry name" value="STAR-RELATED LIPID TRANSFER PROTEIN 9"/>
    <property type="match status" value="1"/>
</dbReference>
<evidence type="ECO:0000259" key="7">
    <source>
        <dbReference type="PROSITE" id="PS50067"/>
    </source>
</evidence>
<evidence type="ECO:0000256" key="3">
    <source>
        <dbReference type="ARBA" id="ARBA00023054"/>
    </source>
</evidence>
<dbReference type="SUPFAM" id="SSF52540">
    <property type="entry name" value="P-loop containing nucleoside triphosphate hydrolases"/>
    <property type="match status" value="1"/>
</dbReference>
<accession>A0A1R2BD53</accession>
<dbReference type="Proteomes" id="UP000187209">
    <property type="component" value="Unassembled WGS sequence"/>
</dbReference>
<feature type="coiled-coil region" evidence="6">
    <location>
        <begin position="585"/>
        <end position="694"/>
    </location>
</feature>
<dbReference type="GO" id="GO:0008017">
    <property type="term" value="F:microtubule binding"/>
    <property type="evidence" value="ECO:0007669"/>
    <property type="project" value="InterPro"/>
</dbReference>
<dbReference type="EMBL" id="MPUH01000739">
    <property type="protein sequence ID" value="OMJ74630.1"/>
    <property type="molecule type" value="Genomic_DNA"/>
</dbReference>
<organism evidence="8 9">
    <name type="scientific">Stentor coeruleus</name>
    <dbReference type="NCBI Taxonomy" id="5963"/>
    <lineage>
        <taxon>Eukaryota</taxon>
        <taxon>Sar</taxon>
        <taxon>Alveolata</taxon>
        <taxon>Ciliophora</taxon>
        <taxon>Postciliodesmatophora</taxon>
        <taxon>Heterotrichea</taxon>
        <taxon>Heterotrichida</taxon>
        <taxon>Stentoridae</taxon>
        <taxon>Stentor</taxon>
    </lineage>
</organism>
<dbReference type="SUPFAM" id="SSF49879">
    <property type="entry name" value="SMAD/FHA domain"/>
    <property type="match status" value="1"/>
</dbReference>
<dbReference type="Gene3D" id="3.40.850.10">
    <property type="entry name" value="Kinesin motor domain"/>
    <property type="match status" value="1"/>
</dbReference>
<dbReference type="FunFam" id="3.40.850.10:FF:000063">
    <property type="entry name" value="Kinesin-like protein"/>
    <property type="match status" value="1"/>
</dbReference>
<dbReference type="Pfam" id="PF00498">
    <property type="entry name" value="FHA"/>
    <property type="match status" value="1"/>
</dbReference>
<sequence length="1070" mass="120757">MGDGSVKVAIRVRPFNNREKQEGAVLCIEMQGKMTKVYSPELTKEFFFDYSYWSHDGFIEDPNSGMMVPDGPSSIYSDQRRVFNDLGVGVLNNAFEGYHCCLFAYGQTGSGKSYSMVGYGKNKGIIPIACEEIFKRIEEVESKTLHCEVTASMLEIYNEQIQDLLKPPHERVKGGLKIREDPKAGVYVQDLSKTPCTNYDEISEVLDKGNSNRTVAATQMNATSSRAHTVLTICFTQIVYDETGRPFNRKVSNINLVDLAGSERASKTGASGDTLKEGSNINKSLSTLGRVITALAKKSSGSKEVVPYRESSLTRILQNALGGNSKTTMIAAISPATYNIEETISTLRYADQVKSIKNQAIVNETPQEKLIRELKEENEKLKAMLEGKMIPGAGAGSGEDVEQMKAEFERQIEELRRAKEEAEKTYQDRVKDSENKILSGTTPKVKTLPSKRVLKTPHIANLNEDPLLSGHICHDFKDGLNIIGKKNLNKPPDITIEGLGIGIDHCTIERNDDSYRIIPSSDPNLKTVINGKTLIEPAELNNQDRIRFGNHNYFLFIDPEELSNNKYDWEYAMKEAHEEEVKLILGKQDEELKAKEDEMKRKLESELEESKRQFEEEKKQLEELMNKKAPNDAAAKKALAEKERELIEHQRLMQEEMRKKEQMIKQHDENRLALEELKKHLTHAIHQINEANERAVLLGKNVMFQPELYREGGGIAKGLQNTKVRVNVAYPNVSEDFKIYWSVDKLDGRLIDMQEICNQIELGGDTQNIDMDYDPFSDTVESFSNNFHLIGHAYMYLDSAYYLAAIEDDAMAIINDQGGIKGTIDVALTPSLDEGGLDEFESMKDILGKELTISIKINSGKNLPHAFSTNLFCQYTMGALNDEIFKTDPILQTTSDPKFNYFKYHKFILTHDIAEEFASRALVISVYGDMTQEIKAKELSKIQENSNRSLTVISGIKYRAGISISDADFLQDIPDTTYANQESKILDNSNLLSSTVNTTKNPTGKKDSHIANQVVLKEKEINAAEEEFKRKEREIEKDIQKRLREIEKREKMMMEGGDTTVRKSSCCVVF</sequence>
<keyword evidence="3 6" id="KW-0175">Coiled coil</keyword>
<evidence type="ECO:0000313" key="9">
    <source>
        <dbReference type="Proteomes" id="UP000187209"/>
    </source>
</evidence>
<evidence type="ECO:0000256" key="1">
    <source>
        <dbReference type="ARBA" id="ARBA00022741"/>
    </source>
</evidence>
<evidence type="ECO:0000313" key="8">
    <source>
        <dbReference type="EMBL" id="OMJ74630.1"/>
    </source>
</evidence>
<dbReference type="InterPro" id="IPR001752">
    <property type="entry name" value="Kinesin_motor_dom"/>
</dbReference>
<feature type="coiled-coil region" evidence="6">
    <location>
        <begin position="367"/>
        <end position="436"/>
    </location>
</feature>
<dbReference type="InterPro" id="IPR027417">
    <property type="entry name" value="P-loop_NTPase"/>
</dbReference>
<feature type="coiled-coil region" evidence="6">
    <location>
        <begin position="1014"/>
        <end position="1049"/>
    </location>
</feature>